<sequence>MAAIYGTPDEFVRPPSASSSESPSRMPLSIDHDDDHQSQNSGAYSQIRKLPPHLKDCIVPRDRPLDESGKDDKYISINSELETLMLENQRLTEEIRSLTSQVSRLTDWMADNLAYRTTPIAAENPTTSFSTRPTTQCLDRGTQIKVDETEAKDSPPKIAIPRT</sequence>
<organism evidence="3 4">
    <name type="scientific">Fusarium longipes</name>
    <dbReference type="NCBI Taxonomy" id="694270"/>
    <lineage>
        <taxon>Eukaryota</taxon>
        <taxon>Fungi</taxon>
        <taxon>Dikarya</taxon>
        <taxon>Ascomycota</taxon>
        <taxon>Pezizomycotina</taxon>
        <taxon>Sordariomycetes</taxon>
        <taxon>Hypocreomycetidae</taxon>
        <taxon>Hypocreales</taxon>
        <taxon>Nectriaceae</taxon>
        <taxon>Fusarium</taxon>
    </lineage>
</organism>
<feature type="compositionally biased region" description="Basic and acidic residues" evidence="2">
    <location>
        <begin position="53"/>
        <end position="71"/>
    </location>
</feature>
<feature type="compositionally biased region" description="Low complexity" evidence="2">
    <location>
        <begin position="14"/>
        <end position="29"/>
    </location>
</feature>
<dbReference type="EMBL" id="PXOG01000080">
    <property type="protein sequence ID" value="RGP78028.1"/>
    <property type="molecule type" value="Genomic_DNA"/>
</dbReference>
<name>A0A395T006_9HYPO</name>
<evidence type="ECO:0000313" key="4">
    <source>
        <dbReference type="Proteomes" id="UP000266234"/>
    </source>
</evidence>
<keyword evidence="1" id="KW-0175">Coiled coil</keyword>
<proteinExistence type="predicted"/>
<reference evidence="3 4" key="1">
    <citation type="journal article" date="2018" name="PLoS Pathog.">
        <title>Evolution of structural diversity of trichothecenes, a family of toxins produced by plant pathogenic and entomopathogenic fungi.</title>
        <authorList>
            <person name="Proctor R.H."/>
            <person name="McCormick S.P."/>
            <person name="Kim H.S."/>
            <person name="Cardoza R.E."/>
            <person name="Stanley A.M."/>
            <person name="Lindo L."/>
            <person name="Kelly A."/>
            <person name="Brown D.W."/>
            <person name="Lee T."/>
            <person name="Vaughan M.M."/>
            <person name="Alexander N.J."/>
            <person name="Busman M."/>
            <person name="Gutierrez S."/>
        </authorList>
    </citation>
    <scope>NUCLEOTIDE SEQUENCE [LARGE SCALE GENOMIC DNA]</scope>
    <source>
        <strain evidence="3 4">NRRL 20695</strain>
    </source>
</reference>
<gene>
    <name evidence="3" type="ORF">FLONG3_3863</name>
</gene>
<dbReference type="Proteomes" id="UP000266234">
    <property type="component" value="Unassembled WGS sequence"/>
</dbReference>
<feature type="coiled-coil region" evidence="1">
    <location>
        <begin position="74"/>
        <end position="101"/>
    </location>
</feature>
<accession>A0A395T006</accession>
<protein>
    <submittedName>
        <fullName evidence="3">Uncharacterized protein</fullName>
    </submittedName>
</protein>
<dbReference type="AlphaFoldDB" id="A0A395T006"/>
<evidence type="ECO:0000256" key="1">
    <source>
        <dbReference type="SAM" id="Coils"/>
    </source>
</evidence>
<evidence type="ECO:0000256" key="2">
    <source>
        <dbReference type="SAM" id="MobiDB-lite"/>
    </source>
</evidence>
<comment type="caution">
    <text evidence="3">The sequence shown here is derived from an EMBL/GenBank/DDBJ whole genome shotgun (WGS) entry which is preliminary data.</text>
</comment>
<keyword evidence="4" id="KW-1185">Reference proteome</keyword>
<evidence type="ECO:0000313" key="3">
    <source>
        <dbReference type="EMBL" id="RGP78028.1"/>
    </source>
</evidence>
<feature type="region of interest" description="Disordered" evidence="2">
    <location>
        <begin position="1"/>
        <end position="71"/>
    </location>
</feature>